<dbReference type="Gene3D" id="3.40.50.300">
    <property type="entry name" value="P-loop containing nucleotide triphosphate hydrolases"/>
    <property type="match status" value="1"/>
</dbReference>
<dbReference type="InterPro" id="IPR027417">
    <property type="entry name" value="P-loop_NTPase"/>
</dbReference>
<dbReference type="HOGENOM" id="CLU_000288_34_23_1"/>
<dbReference type="SMART" id="SM00248">
    <property type="entry name" value="ANK"/>
    <property type="match status" value="3"/>
</dbReference>
<dbReference type="InterPro" id="IPR036770">
    <property type="entry name" value="Ankyrin_rpt-contain_sf"/>
</dbReference>
<dbReference type="Pfam" id="PF12796">
    <property type="entry name" value="Ank_2"/>
    <property type="match status" value="2"/>
</dbReference>
<dbReference type="GeneID" id="26253253"/>
<dbReference type="InterPro" id="IPR002110">
    <property type="entry name" value="Ankyrin_rpt"/>
</dbReference>
<dbReference type="InterPro" id="IPR056884">
    <property type="entry name" value="NPHP3-like_N"/>
</dbReference>
<dbReference type="PROSITE" id="PS50297">
    <property type="entry name" value="ANK_REP_REGION"/>
    <property type="match status" value="2"/>
</dbReference>
<dbReference type="InterPro" id="IPR054471">
    <property type="entry name" value="GPIID_WHD"/>
</dbReference>
<keyword evidence="6" id="KW-1185">Reference proteome</keyword>
<feature type="domain" description="Nephrocystin 3-like N-terminal" evidence="4">
    <location>
        <begin position="178"/>
        <end position="343"/>
    </location>
</feature>
<keyword evidence="2" id="KW-0040">ANK repeat</keyword>
<evidence type="ECO:0000256" key="2">
    <source>
        <dbReference type="PROSITE-ProRule" id="PRU00023"/>
    </source>
</evidence>
<proteinExistence type="predicted"/>
<evidence type="ECO:0000313" key="5">
    <source>
        <dbReference type="EMBL" id="EUN29876.1"/>
    </source>
</evidence>
<evidence type="ECO:0000259" key="4">
    <source>
        <dbReference type="Pfam" id="PF24883"/>
    </source>
</evidence>
<name>W7EP85_BIPV3</name>
<evidence type="ECO:0000259" key="3">
    <source>
        <dbReference type="Pfam" id="PF22939"/>
    </source>
</evidence>
<organism evidence="5 6">
    <name type="scientific">Bipolaris victoriae (strain FI3)</name>
    <name type="common">Victoria blight of oats agent</name>
    <name type="synonym">Cochliobolus victoriae</name>
    <dbReference type="NCBI Taxonomy" id="930091"/>
    <lineage>
        <taxon>Eukaryota</taxon>
        <taxon>Fungi</taxon>
        <taxon>Dikarya</taxon>
        <taxon>Ascomycota</taxon>
        <taxon>Pezizomycotina</taxon>
        <taxon>Dothideomycetes</taxon>
        <taxon>Pleosporomycetidae</taxon>
        <taxon>Pleosporales</taxon>
        <taxon>Pleosporineae</taxon>
        <taxon>Pleosporaceae</taxon>
        <taxon>Bipolaris</taxon>
    </lineage>
</organism>
<dbReference type="Proteomes" id="UP000054337">
    <property type="component" value="Unassembled WGS sequence"/>
</dbReference>
<dbReference type="SUPFAM" id="SSF48403">
    <property type="entry name" value="Ankyrin repeat"/>
    <property type="match status" value="1"/>
</dbReference>
<reference evidence="5 6" key="1">
    <citation type="journal article" date="2013" name="PLoS Genet.">
        <title>Comparative genome structure, secondary metabolite, and effector coding capacity across Cochliobolus pathogens.</title>
        <authorList>
            <person name="Condon B.J."/>
            <person name="Leng Y."/>
            <person name="Wu D."/>
            <person name="Bushley K.E."/>
            <person name="Ohm R.A."/>
            <person name="Otillar R."/>
            <person name="Martin J."/>
            <person name="Schackwitz W."/>
            <person name="Grimwood J."/>
            <person name="MohdZainudin N."/>
            <person name="Xue C."/>
            <person name="Wang R."/>
            <person name="Manning V.A."/>
            <person name="Dhillon B."/>
            <person name="Tu Z.J."/>
            <person name="Steffenson B.J."/>
            <person name="Salamov A."/>
            <person name="Sun H."/>
            <person name="Lowry S."/>
            <person name="LaButti K."/>
            <person name="Han J."/>
            <person name="Copeland A."/>
            <person name="Lindquist E."/>
            <person name="Barry K."/>
            <person name="Schmutz J."/>
            <person name="Baker S.E."/>
            <person name="Ciuffetti L.M."/>
            <person name="Grigoriev I.V."/>
            <person name="Zhong S."/>
            <person name="Turgeon B.G."/>
        </authorList>
    </citation>
    <scope>NUCLEOTIDE SEQUENCE [LARGE SCALE GENOMIC DNA]</scope>
    <source>
        <strain evidence="5 6">FI3</strain>
    </source>
</reference>
<dbReference type="AlphaFoldDB" id="W7EP85"/>
<dbReference type="PROSITE" id="PS50088">
    <property type="entry name" value="ANK_REPEAT"/>
    <property type="match status" value="2"/>
</dbReference>
<dbReference type="SUPFAM" id="SSF52540">
    <property type="entry name" value="P-loop containing nucleoside triphosphate hydrolases"/>
    <property type="match status" value="1"/>
</dbReference>
<sequence length="776" mass="87807">MSFGFSIGDFLAVIGLVNKIRKDFVGAPSQFEDISNVLRSLSIVLNDAEVTVSEHELNPQEETDFRDVLDGCQHTLGKLQHTVDKYIVLDSQQTSVGGKLKRAWKRLSVEPEDIRDLRSDVNVNIDLLAALTGRLTRDNTFKLVRYQEDKEQQAILDWLTPTGYAPQQNDFLKQWQAGSGKWLLDSAKFKSWLGTKKQTLFCPGIPGAGKTILTSIVVDKLSSHFKDESNNGIAYIYCNFKRQDKQTLEDLLASVLKQLAQARSSLPQTVRSLYDKYKSMKVQPSIDDISTALHSVVAEFSRVFILVDALDECRVNDSCRAKLLSQLSQLQTSCGANLFATSRFIPDITERFERDTWLEIRASKEDIQRYVEGHIDELPRFVRRDLDLQQEISSEIVKAVDGMNVASYPVLEDFTNCNRFLLAKLHLNSLKGKRSRTAIRDALKTLPTGTESYSCAYSDAMTRIKGQLPDEAMLAKEALSWITCAKRPLTTIELQHALAVNGGQAEFDEDNKSDIEDIVSICAGLVTVDEESGIIRLVHYTTQEYFERTQKNWFPTAEFDITTICVIYLSFAVFGSGPCDTDSSFEERLQLNPLYDYAAHYWGHHACQARSAHSKVIEFFHHKINMEAASQAMQVYKKFSWDDRYSQYFTRRMTGLHLCAYFGITDVAAAIIDFVDLDSRDEDGWTPLFWAAENGHEGVVKLLLDTGKVEADLEDEYGDTPLWWAVRNGHEGVVKLLLDASKAEVNWENDRQMLLSWATRRGREDAVKLLQSACAS</sequence>
<dbReference type="Gene3D" id="1.25.40.20">
    <property type="entry name" value="Ankyrin repeat-containing domain"/>
    <property type="match status" value="1"/>
</dbReference>
<dbReference type="EMBL" id="KI968709">
    <property type="protein sequence ID" value="EUN29876.1"/>
    <property type="molecule type" value="Genomic_DNA"/>
</dbReference>
<accession>W7EP85</accession>
<dbReference type="PANTHER" id="PTHR10039">
    <property type="entry name" value="AMELOGENIN"/>
    <property type="match status" value="1"/>
</dbReference>
<feature type="domain" description="GPI inositol-deacylase winged helix" evidence="3">
    <location>
        <begin position="473"/>
        <end position="548"/>
    </location>
</feature>
<gene>
    <name evidence="5" type="ORF">COCVIDRAFT_24162</name>
</gene>
<feature type="repeat" description="ANK" evidence="2">
    <location>
        <begin position="683"/>
        <end position="707"/>
    </location>
</feature>
<evidence type="ECO:0000313" key="6">
    <source>
        <dbReference type="Proteomes" id="UP000054337"/>
    </source>
</evidence>
<keyword evidence="1" id="KW-0677">Repeat</keyword>
<protein>
    <submittedName>
        <fullName evidence="5">Uncharacterized protein</fullName>
    </submittedName>
</protein>
<dbReference type="Pfam" id="PF24883">
    <property type="entry name" value="NPHP3_N"/>
    <property type="match status" value="1"/>
</dbReference>
<dbReference type="OrthoDB" id="195446at2759"/>
<dbReference type="RefSeq" id="XP_014559443.1">
    <property type="nucleotide sequence ID" value="XM_014703957.1"/>
</dbReference>
<feature type="repeat" description="ANK" evidence="2">
    <location>
        <begin position="717"/>
        <end position="739"/>
    </location>
</feature>
<evidence type="ECO:0000256" key="1">
    <source>
        <dbReference type="ARBA" id="ARBA00022737"/>
    </source>
</evidence>
<dbReference type="Pfam" id="PF22939">
    <property type="entry name" value="WHD_GPIID"/>
    <property type="match status" value="1"/>
</dbReference>
<dbReference type="PANTHER" id="PTHR10039:SF15">
    <property type="entry name" value="NACHT DOMAIN-CONTAINING PROTEIN"/>
    <property type="match status" value="1"/>
</dbReference>